<sequence>MCELYDLERLLTSGEKLDKSAPLAGVHGGVAQNLLLSPAVFSWLSSRPSSPFTASNSPRPPILLPQPLS</sequence>
<dbReference type="Proteomes" id="UP001558613">
    <property type="component" value="Unassembled WGS sequence"/>
</dbReference>
<comment type="caution">
    <text evidence="2">The sequence shown here is derived from an EMBL/GenBank/DDBJ whole genome shotgun (WGS) entry which is preliminary data.</text>
</comment>
<feature type="compositionally biased region" description="Polar residues" evidence="1">
    <location>
        <begin position="46"/>
        <end position="57"/>
    </location>
</feature>
<name>A0ABR3LG81_9TELE</name>
<evidence type="ECO:0000256" key="1">
    <source>
        <dbReference type="SAM" id="MobiDB-lite"/>
    </source>
</evidence>
<feature type="region of interest" description="Disordered" evidence="1">
    <location>
        <begin position="46"/>
        <end position="69"/>
    </location>
</feature>
<protein>
    <submittedName>
        <fullName evidence="2">Uncharacterized protein</fullName>
    </submittedName>
</protein>
<evidence type="ECO:0000313" key="2">
    <source>
        <dbReference type="EMBL" id="KAL1251071.1"/>
    </source>
</evidence>
<evidence type="ECO:0000313" key="3">
    <source>
        <dbReference type="Proteomes" id="UP001558613"/>
    </source>
</evidence>
<proteinExistence type="predicted"/>
<feature type="compositionally biased region" description="Pro residues" evidence="1">
    <location>
        <begin position="58"/>
        <end position="69"/>
    </location>
</feature>
<keyword evidence="3" id="KW-1185">Reference proteome</keyword>
<gene>
    <name evidence="2" type="ORF">QQF64_018867</name>
</gene>
<organism evidence="2 3">
    <name type="scientific">Cirrhinus molitorella</name>
    <name type="common">mud carp</name>
    <dbReference type="NCBI Taxonomy" id="172907"/>
    <lineage>
        <taxon>Eukaryota</taxon>
        <taxon>Metazoa</taxon>
        <taxon>Chordata</taxon>
        <taxon>Craniata</taxon>
        <taxon>Vertebrata</taxon>
        <taxon>Euteleostomi</taxon>
        <taxon>Actinopterygii</taxon>
        <taxon>Neopterygii</taxon>
        <taxon>Teleostei</taxon>
        <taxon>Ostariophysi</taxon>
        <taxon>Cypriniformes</taxon>
        <taxon>Cyprinidae</taxon>
        <taxon>Labeoninae</taxon>
        <taxon>Labeonini</taxon>
        <taxon>Cirrhinus</taxon>
    </lineage>
</organism>
<reference evidence="2 3" key="1">
    <citation type="submission" date="2023-09" db="EMBL/GenBank/DDBJ databases">
        <authorList>
            <person name="Wang M."/>
        </authorList>
    </citation>
    <scope>NUCLEOTIDE SEQUENCE [LARGE SCALE GENOMIC DNA]</scope>
    <source>
        <strain evidence="2">GT-2023</strain>
        <tissue evidence="2">Liver</tissue>
    </source>
</reference>
<dbReference type="EMBL" id="JAYMGO010000022">
    <property type="protein sequence ID" value="KAL1251071.1"/>
    <property type="molecule type" value="Genomic_DNA"/>
</dbReference>
<accession>A0ABR3LG81</accession>